<dbReference type="PANTHER" id="PTHR13366:SF0">
    <property type="entry name" value="HEAT REPEAT-CONTAINING PROTEIN 6"/>
    <property type="match status" value="1"/>
</dbReference>
<keyword evidence="4" id="KW-1185">Reference proteome</keyword>
<dbReference type="Proteomes" id="UP000822476">
    <property type="component" value="Unassembled WGS sequence"/>
</dbReference>
<gene>
    <name evidence="3" type="ORF">EG68_07864</name>
</gene>
<evidence type="ECO:0000313" key="3">
    <source>
        <dbReference type="EMBL" id="KAF7232325.1"/>
    </source>
</evidence>
<accession>A0A8S9YEH5</accession>
<sequence length="963" mass="108312">MCCDTAHTAEMGDTADNHVHDMNVPPSSTVLIIGASNQPSVLSPSPDLLTLIYRTGDGHVRQMLIEVLVCLLSCVGRRFSIAEDLTPHSSSFVPYSVRLAVELRDLHRRLLWALYSEKLVGLQALLLKALTTLVYITPYQRLQPGLLTSLLPALQQFLRSSVTGERVVDLRAGCLNLLGNVVGKVPGPLLEVCQLLSPSKRIFDVTPSYSSTTSGDTALDLSSLQINLSYPVQSSNCHGVKPPNCWSPAQSKDPFSPCWLVQVCLRLLHPSVAECAWDTHIPDSITRTASTTSQQPHQVRVQALAVLRNMMPNYAGFLQPSLPLLKKTLLLCLQDTEETHPLWSSVLQFLDVFLPHLMVCNPANVDGYSVAASWWQDLLPPILHILRISPEVCDRLWCCKVLILMDDCFMESPPADRPMNELVNEVIQTLRTICEQKDEEQQVRARTLRALCSVAILGSSKIDVELIRFVIHTCECIWTFSHNYNIDSDIAWSLAICLEVLIAHKENLLVVDPQAAVDSDGALDFVKDLDVDWTKLLNICCDLSSTQTGKRTKDDWVANFHHSALYSSRTAGDPEQVKHPIAHRCEQGAKTLGYLLRLLFPGMVKDHECLHRLIQTMCTLIVMNKLCSSERIRWNANLAAGHLFQNPCIWELCLIEPSSDTVTLEPLNSPNTITMFGELVESLAHTFAQDKYFKARVYAASSLLGMFHKSFKLSDCKPSGFLTVINQVRSRTEHALDRMIEFHILDASFSVLAQIEARDYELQSASTSTTHEICRINKLGLTESQYRLQCLYSASCLLFYALTCLVNYISIHQTYCISWIHQLNNRLNTWMSREVQEKLTGLIGELHEPEKHTTSDNFDSDLERPMTRMMMVHQVLDFSSGTTQGEKLQTVCQRFRIAINRLQRTVSSITLSKCDKPLSQLMRLCSFRCHLGDQETRDDLVHLVNNSVSSETDDSGVFKQIYD</sequence>
<name>A0A8S9YEH5_9TREM</name>
<dbReference type="SUPFAM" id="SSF48371">
    <property type="entry name" value="ARM repeat"/>
    <property type="match status" value="1"/>
</dbReference>
<dbReference type="PANTHER" id="PTHR13366">
    <property type="entry name" value="MALARIA ANTIGEN-RELATED"/>
    <property type="match status" value="1"/>
</dbReference>
<evidence type="ECO:0000259" key="2">
    <source>
        <dbReference type="Pfam" id="PF13251"/>
    </source>
</evidence>
<evidence type="ECO:0000313" key="4">
    <source>
        <dbReference type="Proteomes" id="UP000822476"/>
    </source>
</evidence>
<organism evidence="3 4">
    <name type="scientific">Paragonimus skrjabini miyazakii</name>
    <dbReference type="NCBI Taxonomy" id="59628"/>
    <lineage>
        <taxon>Eukaryota</taxon>
        <taxon>Metazoa</taxon>
        <taxon>Spiralia</taxon>
        <taxon>Lophotrochozoa</taxon>
        <taxon>Platyhelminthes</taxon>
        <taxon>Trematoda</taxon>
        <taxon>Digenea</taxon>
        <taxon>Plagiorchiida</taxon>
        <taxon>Troglotremata</taxon>
        <taxon>Troglotrematidae</taxon>
        <taxon>Paragonimus</taxon>
    </lineage>
</organism>
<dbReference type="Gene3D" id="1.25.10.10">
    <property type="entry name" value="Leucine-rich Repeat Variant"/>
    <property type="match status" value="1"/>
</dbReference>
<evidence type="ECO:0000256" key="1">
    <source>
        <dbReference type="ARBA" id="ARBA00015263"/>
    </source>
</evidence>
<dbReference type="InterPro" id="IPR025283">
    <property type="entry name" value="DUF4042"/>
</dbReference>
<dbReference type="EMBL" id="JTDE01021896">
    <property type="protein sequence ID" value="KAF7232325.1"/>
    <property type="molecule type" value="Genomic_DNA"/>
</dbReference>
<dbReference type="AlphaFoldDB" id="A0A8S9YEH5"/>
<dbReference type="InterPro" id="IPR016024">
    <property type="entry name" value="ARM-type_fold"/>
</dbReference>
<reference evidence="3" key="1">
    <citation type="submission" date="2019-07" db="EMBL/GenBank/DDBJ databases">
        <title>Annotation for the trematode Paragonimus miyazaki's.</title>
        <authorList>
            <person name="Choi Y.-J."/>
        </authorList>
    </citation>
    <scope>NUCLEOTIDE SEQUENCE</scope>
    <source>
        <strain evidence="3">Japan</strain>
    </source>
</reference>
<dbReference type="OrthoDB" id="6263619at2759"/>
<feature type="domain" description="DUF4042" evidence="2">
    <location>
        <begin position="45"/>
        <end position="185"/>
    </location>
</feature>
<dbReference type="InterPro" id="IPR052107">
    <property type="entry name" value="HEAT6"/>
</dbReference>
<comment type="caution">
    <text evidence="3">The sequence shown here is derived from an EMBL/GenBank/DDBJ whole genome shotgun (WGS) entry which is preliminary data.</text>
</comment>
<protein>
    <recommendedName>
        <fullName evidence="1">HEAT repeat-containing protein 6</fullName>
    </recommendedName>
</protein>
<proteinExistence type="predicted"/>
<dbReference type="Pfam" id="PF13251">
    <property type="entry name" value="DUF4042"/>
    <property type="match status" value="1"/>
</dbReference>
<dbReference type="InterPro" id="IPR011989">
    <property type="entry name" value="ARM-like"/>
</dbReference>